<evidence type="ECO:0000256" key="3">
    <source>
        <dbReference type="ARBA" id="ARBA00022741"/>
    </source>
</evidence>
<evidence type="ECO:0000256" key="2">
    <source>
        <dbReference type="ARBA" id="ARBA00022679"/>
    </source>
</evidence>
<organism evidence="7 8">
    <name type="scientific">Biomphalaria pfeifferi</name>
    <name type="common">Bloodfluke planorb</name>
    <name type="synonym">Freshwater snail</name>
    <dbReference type="NCBI Taxonomy" id="112525"/>
    <lineage>
        <taxon>Eukaryota</taxon>
        <taxon>Metazoa</taxon>
        <taxon>Spiralia</taxon>
        <taxon>Lophotrochozoa</taxon>
        <taxon>Mollusca</taxon>
        <taxon>Gastropoda</taxon>
        <taxon>Heterobranchia</taxon>
        <taxon>Euthyneura</taxon>
        <taxon>Panpulmonata</taxon>
        <taxon>Hygrophila</taxon>
        <taxon>Lymnaeoidea</taxon>
        <taxon>Planorbidae</taxon>
        <taxon>Biomphalaria</taxon>
    </lineage>
</organism>
<dbReference type="Gene3D" id="3.30.200.20">
    <property type="entry name" value="Phosphorylase Kinase, domain 1"/>
    <property type="match status" value="1"/>
</dbReference>
<reference evidence="7" key="1">
    <citation type="journal article" date="2023" name="PLoS Negl. Trop. Dis.">
        <title>A genome sequence for Biomphalaria pfeifferi, the major vector snail for the human-infecting parasite Schistosoma mansoni.</title>
        <authorList>
            <person name="Bu L."/>
            <person name="Lu L."/>
            <person name="Laidemitt M.R."/>
            <person name="Zhang S.M."/>
            <person name="Mutuku M."/>
            <person name="Mkoji G."/>
            <person name="Steinauer M."/>
            <person name="Loker E.S."/>
        </authorList>
    </citation>
    <scope>NUCLEOTIDE SEQUENCE</scope>
    <source>
        <strain evidence="7">KasaAsao</strain>
    </source>
</reference>
<dbReference type="InterPro" id="IPR011009">
    <property type="entry name" value="Kinase-like_dom_sf"/>
</dbReference>
<comment type="caution">
    <text evidence="7">The sequence shown here is derived from an EMBL/GenBank/DDBJ whole genome shotgun (WGS) entry which is preliminary data.</text>
</comment>
<evidence type="ECO:0000256" key="4">
    <source>
        <dbReference type="ARBA" id="ARBA00022777"/>
    </source>
</evidence>
<evidence type="ECO:0000313" key="7">
    <source>
        <dbReference type="EMBL" id="KAK0039399.1"/>
    </source>
</evidence>
<name>A0AAD8APZ7_BIOPF</name>
<evidence type="ECO:0000256" key="5">
    <source>
        <dbReference type="ARBA" id="ARBA00022840"/>
    </source>
</evidence>
<keyword evidence="5" id="KW-0067">ATP-binding</keyword>
<keyword evidence="8" id="KW-1185">Reference proteome</keyword>
<evidence type="ECO:0000313" key="8">
    <source>
        <dbReference type="Proteomes" id="UP001233172"/>
    </source>
</evidence>
<dbReference type="AlphaFoldDB" id="A0AAD8APZ7"/>
<accession>A0AAD8APZ7</accession>
<keyword evidence="4 7" id="KW-0418">Kinase</keyword>
<dbReference type="PROSITE" id="PS50011">
    <property type="entry name" value="PROTEIN_KINASE_DOM"/>
    <property type="match status" value="1"/>
</dbReference>
<reference evidence="7" key="2">
    <citation type="submission" date="2023-04" db="EMBL/GenBank/DDBJ databases">
        <authorList>
            <person name="Bu L."/>
            <person name="Lu L."/>
            <person name="Laidemitt M.R."/>
            <person name="Zhang S.M."/>
            <person name="Mutuku M."/>
            <person name="Mkoji G."/>
            <person name="Steinauer M."/>
            <person name="Loker E.S."/>
        </authorList>
    </citation>
    <scope>NUCLEOTIDE SEQUENCE</scope>
    <source>
        <strain evidence="7">KasaAsao</strain>
        <tissue evidence="7">Whole Snail</tissue>
    </source>
</reference>
<dbReference type="SUPFAM" id="SSF56112">
    <property type="entry name" value="Protein kinase-like (PK-like)"/>
    <property type="match status" value="1"/>
</dbReference>
<gene>
    <name evidence="7" type="ORF">Bpfe_031152</name>
</gene>
<proteinExistence type="predicted"/>
<dbReference type="GO" id="GO:0004674">
    <property type="term" value="F:protein serine/threonine kinase activity"/>
    <property type="evidence" value="ECO:0007669"/>
    <property type="project" value="UniProtKB-EC"/>
</dbReference>
<dbReference type="Pfam" id="PF00069">
    <property type="entry name" value="Pkinase"/>
    <property type="match status" value="1"/>
</dbReference>
<dbReference type="PANTHER" id="PTHR43671:SF13">
    <property type="entry name" value="SERINE_THREONINE-PROTEIN KINASE NEK2"/>
    <property type="match status" value="1"/>
</dbReference>
<dbReference type="InterPro" id="IPR050660">
    <property type="entry name" value="NEK_Ser/Thr_kinase"/>
</dbReference>
<keyword evidence="2" id="KW-0808">Transferase</keyword>
<evidence type="ECO:0000259" key="6">
    <source>
        <dbReference type="PROSITE" id="PS50011"/>
    </source>
</evidence>
<protein>
    <recommendedName>
        <fullName evidence="1">non-specific serine/threonine protein kinase</fullName>
        <ecNumber evidence="1">2.7.11.1</ecNumber>
    </recommendedName>
</protein>
<dbReference type="SMART" id="SM00220">
    <property type="entry name" value="S_TKc"/>
    <property type="match status" value="1"/>
</dbReference>
<dbReference type="CDD" id="cd14014">
    <property type="entry name" value="STKc_PknB_like"/>
    <property type="match status" value="1"/>
</dbReference>
<evidence type="ECO:0000256" key="1">
    <source>
        <dbReference type="ARBA" id="ARBA00012513"/>
    </source>
</evidence>
<dbReference type="Gene3D" id="1.10.510.10">
    <property type="entry name" value="Transferase(Phosphotransferase) domain 1"/>
    <property type="match status" value="1"/>
</dbReference>
<dbReference type="PANTHER" id="PTHR43671">
    <property type="entry name" value="SERINE/THREONINE-PROTEIN KINASE NEK"/>
    <property type="match status" value="1"/>
</dbReference>
<dbReference type="InterPro" id="IPR000719">
    <property type="entry name" value="Prot_kinase_dom"/>
</dbReference>
<keyword evidence="3" id="KW-0547">Nucleotide-binding</keyword>
<dbReference type="Proteomes" id="UP001233172">
    <property type="component" value="Unassembled WGS sequence"/>
</dbReference>
<feature type="domain" description="Protein kinase" evidence="6">
    <location>
        <begin position="1"/>
        <end position="244"/>
    </location>
</feature>
<sequence length="244" mass="27396">MFIWRLTQRLGSAVALKRTFFSDDEMLGSAFEREAKTLARLRHPVLPKVSDHFTENEEQFLVMEHISGDDLSKRLEAMQKPFPLSWVLFWADHLLDALAYLHAHEPPIIHRDIKPQNLKLTDENHIILLDFGLSKNNTGDTRAISTGSTGSVVGYTPHYAPMEQIRGTGTNPKSDIYSLSATLYQLMTNVVPADALTRADALLNDMSDPIKPISELNTEIPKAVSDVILKGMEISQDRRFAGRA</sequence>
<dbReference type="EC" id="2.7.11.1" evidence="1"/>
<dbReference type="GO" id="GO:0005524">
    <property type="term" value="F:ATP binding"/>
    <property type="evidence" value="ECO:0007669"/>
    <property type="project" value="UniProtKB-KW"/>
</dbReference>
<dbReference type="EMBL" id="JASAOG010000449">
    <property type="protein sequence ID" value="KAK0039399.1"/>
    <property type="molecule type" value="Genomic_DNA"/>
</dbReference>